<dbReference type="EMBL" id="CABPSE010000005">
    <property type="protein sequence ID" value="VVD93742.1"/>
    <property type="molecule type" value="Genomic_DNA"/>
</dbReference>
<evidence type="ECO:0000313" key="1">
    <source>
        <dbReference type="EMBL" id="VVD93742.1"/>
    </source>
</evidence>
<proteinExistence type="predicted"/>
<protein>
    <submittedName>
        <fullName evidence="1">Uncharacterized protein</fullName>
    </submittedName>
</protein>
<keyword evidence="2" id="KW-1185">Reference proteome</keyword>
<accession>A0A5E4U2M4</accession>
<dbReference type="AlphaFoldDB" id="A0A5E4U2M4"/>
<sequence>MTRPGIDTEIWRQQLRKELSRSLPGQSFTVLTALFGHASPIHRDLPRPRHLRNYVDTRS</sequence>
<gene>
    <name evidence="1" type="ORF">PCO31111_01771</name>
</gene>
<reference evidence="1 2" key="1">
    <citation type="submission" date="2019-08" db="EMBL/GenBank/DDBJ databases">
        <authorList>
            <person name="Peeters C."/>
        </authorList>
    </citation>
    <scope>NUCLEOTIDE SEQUENCE [LARGE SCALE GENOMIC DNA]</scope>
    <source>
        <strain evidence="1 2">LMG 31111</strain>
    </source>
</reference>
<dbReference type="Proteomes" id="UP000383971">
    <property type="component" value="Unassembled WGS sequence"/>
</dbReference>
<name>A0A5E4U2M4_9BURK</name>
<organism evidence="1 2">
    <name type="scientific">Pandoraea communis</name>
    <dbReference type="NCBI Taxonomy" id="2508297"/>
    <lineage>
        <taxon>Bacteria</taxon>
        <taxon>Pseudomonadati</taxon>
        <taxon>Pseudomonadota</taxon>
        <taxon>Betaproteobacteria</taxon>
        <taxon>Burkholderiales</taxon>
        <taxon>Burkholderiaceae</taxon>
        <taxon>Pandoraea</taxon>
    </lineage>
</organism>
<evidence type="ECO:0000313" key="2">
    <source>
        <dbReference type="Proteomes" id="UP000383971"/>
    </source>
</evidence>